<dbReference type="NCBIfam" id="TIGR01217">
    <property type="entry name" value="ac_ac_CoA_syn"/>
    <property type="match status" value="1"/>
</dbReference>
<dbReference type="SUPFAM" id="SSF56801">
    <property type="entry name" value="Acetyl-CoA synthetase-like"/>
    <property type="match status" value="1"/>
</dbReference>
<reference evidence="7" key="2">
    <citation type="submission" date="2013-12" db="EMBL/GenBank/DDBJ databases">
        <title>Evolution of pathogenesis and genome organization in the Tremellales.</title>
        <authorList>
            <person name="Cuomo C."/>
            <person name="Litvintseva A."/>
            <person name="Heitman J."/>
            <person name="Chen Y."/>
            <person name="Sun S."/>
            <person name="Springer D."/>
            <person name="Dromer F."/>
            <person name="Young S."/>
            <person name="Zeng Q."/>
            <person name="Chapman S."/>
            <person name="Gujja S."/>
            <person name="Saif S."/>
            <person name="Birren B."/>
        </authorList>
    </citation>
    <scope>NUCLEOTIDE SEQUENCE [LARGE SCALE GENOMIC DNA]</scope>
    <source>
        <strain evidence="7">BCC8398</strain>
    </source>
</reference>
<evidence type="ECO:0000256" key="3">
    <source>
        <dbReference type="ARBA" id="ARBA00022741"/>
    </source>
</evidence>
<dbReference type="Proteomes" id="UP000092666">
    <property type="component" value="Unassembled WGS sequence"/>
</dbReference>
<dbReference type="OrthoDB" id="10253869at2759"/>
<dbReference type="PANTHER" id="PTHR42921">
    <property type="entry name" value="ACETOACETYL-COA SYNTHETASE"/>
    <property type="match status" value="1"/>
</dbReference>
<gene>
    <name evidence="6" type="ORF">I316_00017</name>
</gene>
<dbReference type="Pfam" id="PF00501">
    <property type="entry name" value="AMP-binding"/>
    <property type="match status" value="1"/>
</dbReference>
<dbReference type="InterPro" id="IPR020845">
    <property type="entry name" value="AMP-binding_CS"/>
</dbReference>
<protein>
    <submittedName>
        <fullName evidence="6">Acetoacetate-CoA ligase</fullName>
    </submittedName>
</protein>
<dbReference type="EMBL" id="KI669492">
    <property type="protein sequence ID" value="OCF37793.1"/>
    <property type="molecule type" value="Genomic_DNA"/>
</dbReference>
<dbReference type="GO" id="GO:0030729">
    <property type="term" value="F:acetoacetate-CoA ligase activity"/>
    <property type="evidence" value="ECO:0007669"/>
    <property type="project" value="InterPro"/>
</dbReference>
<name>A0A1B9H3E1_9TREE</name>
<keyword evidence="3" id="KW-0547">Nucleotide-binding</keyword>
<evidence type="ECO:0000313" key="6">
    <source>
        <dbReference type="EMBL" id="OCF37793.1"/>
    </source>
</evidence>
<dbReference type="NCBIfam" id="NF002937">
    <property type="entry name" value="PRK03584.1"/>
    <property type="match status" value="1"/>
</dbReference>
<dbReference type="PROSITE" id="PS00455">
    <property type="entry name" value="AMP_BINDING"/>
    <property type="match status" value="1"/>
</dbReference>
<feature type="domain" description="AMP-dependent synthetase/ligase" evidence="5">
    <location>
        <begin position="100"/>
        <end position="440"/>
    </location>
</feature>
<organism evidence="6 7">
    <name type="scientific">Kwoniella heveanensis BCC8398</name>
    <dbReference type="NCBI Taxonomy" id="1296120"/>
    <lineage>
        <taxon>Eukaryota</taxon>
        <taxon>Fungi</taxon>
        <taxon>Dikarya</taxon>
        <taxon>Basidiomycota</taxon>
        <taxon>Agaricomycotina</taxon>
        <taxon>Tremellomycetes</taxon>
        <taxon>Tremellales</taxon>
        <taxon>Cryptococcaceae</taxon>
        <taxon>Kwoniella</taxon>
    </lineage>
</organism>
<dbReference type="InterPro" id="IPR042099">
    <property type="entry name" value="ANL_N_sf"/>
</dbReference>
<comment type="similarity">
    <text evidence="1">Belongs to the ATP-dependent AMP-binding enzyme family.</text>
</comment>
<accession>A0A1B9H3E1</accession>
<dbReference type="PANTHER" id="PTHR42921:SF1">
    <property type="entry name" value="ACETOACETYL-COA SYNTHETASE"/>
    <property type="match status" value="1"/>
</dbReference>
<dbReference type="Gene3D" id="3.40.50.12780">
    <property type="entry name" value="N-terminal domain of ligase-like"/>
    <property type="match status" value="1"/>
</dbReference>
<dbReference type="STRING" id="1296120.A0A1B9H3E1"/>
<proteinExistence type="inferred from homology"/>
<keyword evidence="2 6" id="KW-0436">Ligase</keyword>
<keyword evidence="7" id="KW-1185">Reference proteome</keyword>
<evidence type="ECO:0000256" key="1">
    <source>
        <dbReference type="ARBA" id="ARBA00006432"/>
    </source>
</evidence>
<dbReference type="InterPro" id="IPR000873">
    <property type="entry name" value="AMP-dep_synth/lig_dom"/>
</dbReference>
<evidence type="ECO:0000313" key="7">
    <source>
        <dbReference type="Proteomes" id="UP000092666"/>
    </source>
</evidence>
<keyword evidence="4" id="KW-0067">ATP-binding</keyword>
<dbReference type="AlphaFoldDB" id="A0A1B9H3E1"/>
<dbReference type="InterPro" id="IPR005914">
    <property type="entry name" value="Acac_CoA_synth"/>
</dbReference>
<evidence type="ECO:0000256" key="2">
    <source>
        <dbReference type="ARBA" id="ARBA00022598"/>
    </source>
</evidence>
<evidence type="ECO:0000259" key="5">
    <source>
        <dbReference type="Pfam" id="PF00501"/>
    </source>
</evidence>
<sequence length="694" mass="77323">MSTSDPDLLWSPADPSSSQTELFREYINDTHYLSLESYEDLWKWSVSNRGDFWSAVWDWEQVVGIKGIYTVDESARPVDNPHWFPDTSLNWAENQLRHLKTRPRDIAIITTSEPCAGHSPSPKRFTQSELYRLVGKTQRSLYKTGVKKGDRVAFWGGNVLEAAVVLLATSSIGGIFSSAAADFGVDGVKERLEQIKPKVLFVTNGVVYAGTARPLLPLLPKLLASLSDPPQVVVIIDHLPEELVPRPKELEKERKWDEWLGPHDWDSRINFERMGFDEPIWILFSSGTTGKPKAIVHRQGGMLLDSLREHHLAGDIGRGDVFFYYTTPGWMMYQYLISSLATGATIVLYEGSPLKPHSHLWTLIDELKITIFGTSAKWIEQISKYYPDVKENHDLSSLKQILSTGSPLPSALFDFVYDRVKKDVIVGSITGGTDICSVFAGRNTSLPVYRGEIQSRMLGFALDTDTPPNTPGELICHQAFPIEPLGFWPLEGYGFPEQDVEDAQKRYKESYFKDEKGTWYHGDYVQITPSRAGNGGGVLMLGRSDGVLNPGGIRFGPTDIYSVLEGSEFADLGVEETLVVGLMVDGGADEKVVLFVKMKEDRTLDEDLTKRIKTSIRLARSARHVPAKIIQVSDVPVTLTGKRVEVPIRKVINGSPIESINPATLRNPGCLAEYVRLGEMMRKEEGGGTGFVGK</sequence>
<dbReference type="GO" id="GO:0006629">
    <property type="term" value="P:lipid metabolic process"/>
    <property type="evidence" value="ECO:0007669"/>
    <property type="project" value="InterPro"/>
</dbReference>
<dbReference type="GO" id="GO:0005524">
    <property type="term" value="F:ATP binding"/>
    <property type="evidence" value="ECO:0007669"/>
    <property type="project" value="UniProtKB-KW"/>
</dbReference>
<dbReference type="Gene3D" id="3.30.300.30">
    <property type="match status" value="1"/>
</dbReference>
<reference evidence="6 7" key="1">
    <citation type="submission" date="2013-07" db="EMBL/GenBank/DDBJ databases">
        <title>The Genome Sequence of Cryptococcus heveanensis BCC8398.</title>
        <authorList>
            <consortium name="The Broad Institute Genome Sequencing Platform"/>
            <person name="Cuomo C."/>
            <person name="Litvintseva A."/>
            <person name="Chen Y."/>
            <person name="Heitman J."/>
            <person name="Sun S."/>
            <person name="Springer D."/>
            <person name="Dromer F."/>
            <person name="Young S.K."/>
            <person name="Zeng Q."/>
            <person name="Gargeya S."/>
            <person name="Fitzgerald M."/>
            <person name="Abouelleil A."/>
            <person name="Alvarado L."/>
            <person name="Berlin A.M."/>
            <person name="Chapman S.B."/>
            <person name="Dewar J."/>
            <person name="Goldberg J."/>
            <person name="Griggs A."/>
            <person name="Gujja S."/>
            <person name="Hansen M."/>
            <person name="Howarth C."/>
            <person name="Imamovic A."/>
            <person name="Larimer J."/>
            <person name="McCowan C."/>
            <person name="Murphy C."/>
            <person name="Pearson M."/>
            <person name="Priest M."/>
            <person name="Roberts A."/>
            <person name="Saif S."/>
            <person name="Shea T."/>
            <person name="Sykes S."/>
            <person name="Wortman J."/>
            <person name="Nusbaum C."/>
            <person name="Birren B."/>
        </authorList>
    </citation>
    <scope>NUCLEOTIDE SEQUENCE [LARGE SCALE GENOMIC DNA]</scope>
    <source>
        <strain evidence="6 7">BCC8398</strain>
    </source>
</reference>
<dbReference type="InterPro" id="IPR045851">
    <property type="entry name" value="AMP-bd_C_sf"/>
</dbReference>
<evidence type="ECO:0000256" key="4">
    <source>
        <dbReference type="ARBA" id="ARBA00022840"/>
    </source>
</evidence>